<gene>
    <name evidence="1" type="ORF">LTR05_007384</name>
</gene>
<sequence>MGVPSEIRVRIFRYVFEDHHPVLNAYITSFEKNQSDSLKRPSGREYFNRFVFKARNIDHPLFRTSKQIHDEALAERQITLKLTDVPKNNRYWMTVIPAGIKQSISRIETQRIVPAFKRSNFPQLRQVLRTGLTLHLIKSDNEAGFAIAENNDPALRMPPKVAFSQGQLQALLEKCPENIVAQAVDMIKPTELTGQRTMPVHKKGFELLIGLKITAFVEPEHKEMIDEEVEPEDDFGWRDRVTLKATWNQDKNEVVLPLQKTHVWTLEDERDYYDEGEFMDDEDMQFEDECPFCLQPIDI</sequence>
<reference evidence="1 2" key="1">
    <citation type="submission" date="2023-08" db="EMBL/GenBank/DDBJ databases">
        <title>Black Yeasts Isolated from many extreme environments.</title>
        <authorList>
            <person name="Coleine C."/>
            <person name="Stajich J.E."/>
            <person name="Selbmann L."/>
        </authorList>
    </citation>
    <scope>NUCLEOTIDE SEQUENCE [LARGE SCALE GENOMIC DNA]</scope>
    <source>
        <strain evidence="1 2">CCFEE 5910</strain>
    </source>
</reference>
<keyword evidence="2" id="KW-1185">Reference proteome</keyword>
<dbReference type="AlphaFoldDB" id="A0AAN7Y933"/>
<evidence type="ECO:0000313" key="2">
    <source>
        <dbReference type="Proteomes" id="UP001309876"/>
    </source>
</evidence>
<accession>A0AAN7Y933</accession>
<dbReference type="EMBL" id="JAVRRJ010000008">
    <property type="protein sequence ID" value="KAK5082240.1"/>
    <property type="molecule type" value="Genomic_DNA"/>
</dbReference>
<protein>
    <submittedName>
        <fullName evidence="1">Uncharacterized protein</fullName>
    </submittedName>
</protein>
<name>A0AAN7Y933_9EURO</name>
<comment type="caution">
    <text evidence="1">The sequence shown here is derived from an EMBL/GenBank/DDBJ whole genome shotgun (WGS) entry which is preliminary data.</text>
</comment>
<dbReference type="Proteomes" id="UP001309876">
    <property type="component" value="Unassembled WGS sequence"/>
</dbReference>
<proteinExistence type="predicted"/>
<evidence type="ECO:0000313" key="1">
    <source>
        <dbReference type="EMBL" id="KAK5082240.1"/>
    </source>
</evidence>
<organism evidence="1 2">
    <name type="scientific">Lithohypha guttulata</name>
    <dbReference type="NCBI Taxonomy" id="1690604"/>
    <lineage>
        <taxon>Eukaryota</taxon>
        <taxon>Fungi</taxon>
        <taxon>Dikarya</taxon>
        <taxon>Ascomycota</taxon>
        <taxon>Pezizomycotina</taxon>
        <taxon>Eurotiomycetes</taxon>
        <taxon>Chaetothyriomycetidae</taxon>
        <taxon>Chaetothyriales</taxon>
        <taxon>Trichomeriaceae</taxon>
        <taxon>Lithohypha</taxon>
    </lineage>
</organism>